<evidence type="ECO:0000313" key="1">
    <source>
        <dbReference type="EMBL" id="GGC51302.1"/>
    </source>
</evidence>
<dbReference type="RefSeq" id="WP_188624843.1">
    <property type="nucleotide sequence ID" value="NZ_BMIL01000001.1"/>
</dbReference>
<dbReference type="Proteomes" id="UP000651668">
    <property type="component" value="Unassembled WGS sequence"/>
</dbReference>
<evidence type="ECO:0000313" key="2">
    <source>
        <dbReference type="Proteomes" id="UP000651668"/>
    </source>
</evidence>
<proteinExistence type="predicted"/>
<sequence>MIRIIILSTILSLYTIHIDVKDRIGIKGPLSFGNTQLELAWSDKPSADYYIQEYIPKGEQVERFNQMLTIYVLTKDVTPESELQQKVNWLIERKKSDAICNYQVSKSPDGKEFILDFLVGEHEDGKMTIVEFNVYRYKNIKLEGQSTLLVSAYSKRSYGANITPFLTNLRADRNSCLNEMISFKLPTLKIAK</sequence>
<name>A0A916TXN3_9SPHI</name>
<dbReference type="AlphaFoldDB" id="A0A916TXN3"/>
<accession>A0A916TXN3</accession>
<gene>
    <name evidence="1" type="ORF">GCM10011387_00860</name>
</gene>
<protein>
    <submittedName>
        <fullName evidence="1">Uncharacterized protein</fullName>
    </submittedName>
</protein>
<keyword evidence="2" id="KW-1185">Reference proteome</keyword>
<comment type="caution">
    <text evidence="1">The sequence shown here is derived from an EMBL/GenBank/DDBJ whole genome shotgun (WGS) entry which is preliminary data.</text>
</comment>
<organism evidence="1 2">
    <name type="scientific">Pedobacter quisquiliarum</name>
    <dbReference type="NCBI Taxonomy" id="1834438"/>
    <lineage>
        <taxon>Bacteria</taxon>
        <taxon>Pseudomonadati</taxon>
        <taxon>Bacteroidota</taxon>
        <taxon>Sphingobacteriia</taxon>
        <taxon>Sphingobacteriales</taxon>
        <taxon>Sphingobacteriaceae</taxon>
        <taxon>Pedobacter</taxon>
    </lineage>
</organism>
<reference evidence="1" key="2">
    <citation type="submission" date="2020-09" db="EMBL/GenBank/DDBJ databases">
        <authorList>
            <person name="Sun Q."/>
            <person name="Zhou Y."/>
        </authorList>
    </citation>
    <scope>NUCLEOTIDE SEQUENCE</scope>
    <source>
        <strain evidence="1">CGMCC 1.15343</strain>
    </source>
</reference>
<reference evidence="1" key="1">
    <citation type="journal article" date="2014" name="Int. J. Syst. Evol. Microbiol.">
        <title>Complete genome sequence of Corynebacterium casei LMG S-19264T (=DSM 44701T), isolated from a smear-ripened cheese.</title>
        <authorList>
            <consortium name="US DOE Joint Genome Institute (JGI-PGF)"/>
            <person name="Walter F."/>
            <person name="Albersmeier A."/>
            <person name="Kalinowski J."/>
            <person name="Ruckert C."/>
        </authorList>
    </citation>
    <scope>NUCLEOTIDE SEQUENCE</scope>
    <source>
        <strain evidence="1">CGMCC 1.15343</strain>
    </source>
</reference>
<dbReference type="EMBL" id="BMIL01000001">
    <property type="protein sequence ID" value="GGC51302.1"/>
    <property type="molecule type" value="Genomic_DNA"/>
</dbReference>